<comment type="caution">
    <text evidence="8">The sequence shown here is derived from an EMBL/GenBank/DDBJ whole genome shotgun (WGS) entry which is preliminary data.</text>
</comment>
<dbReference type="Gene3D" id="3.30.70.100">
    <property type="match status" value="1"/>
</dbReference>
<dbReference type="Pfam" id="PF00924">
    <property type="entry name" value="MS_channel_2nd"/>
    <property type="match status" value="1"/>
</dbReference>
<evidence type="ECO:0000259" key="7">
    <source>
        <dbReference type="Pfam" id="PF00924"/>
    </source>
</evidence>
<dbReference type="AlphaFoldDB" id="A0A830EUC0"/>
<evidence type="ECO:0000256" key="3">
    <source>
        <dbReference type="ARBA" id="ARBA00022692"/>
    </source>
</evidence>
<dbReference type="InterPro" id="IPR011066">
    <property type="entry name" value="MscS_channel_C_sf"/>
</dbReference>
<dbReference type="Gene3D" id="2.30.30.60">
    <property type="match status" value="1"/>
</dbReference>
<evidence type="ECO:0000256" key="1">
    <source>
        <dbReference type="ARBA" id="ARBA00004651"/>
    </source>
</evidence>
<dbReference type="RefSeq" id="WP_229871018.1">
    <property type="nucleotide sequence ID" value="NZ_BMPF01000002.1"/>
</dbReference>
<name>A0A830EUC0_9EURY</name>
<keyword evidence="2" id="KW-1003">Cell membrane</keyword>
<dbReference type="SUPFAM" id="SSF50182">
    <property type="entry name" value="Sm-like ribonucleoproteins"/>
    <property type="match status" value="1"/>
</dbReference>
<dbReference type="GO" id="GO:0055085">
    <property type="term" value="P:transmembrane transport"/>
    <property type="evidence" value="ECO:0007669"/>
    <property type="project" value="InterPro"/>
</dbReference>
<keyword evidence="3 6" id="KW-0812">Transmembrane</keyword>
<keyword evidence="9" id="KW-1185">Reference proteome</keyword>
<organism evidence="8 9">
    <name type="scientific">Halarchaeum grantii</name>
    <dbReference type="NCBI Taxonomy" id="1193105"/>
    <lineage>
        <taxon>Archaea</taxon>
        <taxon>Methanobacteriati</taxon>
        <taxon>Methanobacteriota</taxon>
        <taxon>Stenosarchaea group</taxon>
        <taxon>Halobacteria</taxon>
        <taxon>Halobacteriales</taxon>
        <taxon>Halobacteriaceae</taxon>
    </lineage>
</organism>
<reference evidence="8 9" key="1">
    <citation type="journal article" date="2019" name="Int. J. Syst. Evol. Microbiol.">
        <title>The Global Catalogue of Microorganisms (GCM) 10K type strain sequencing project: providing services to taxonomists for standard genome sequencing and annotation.</title>
        <authorList>
            <consortium name="The Broad Institute Genomics Platform"/>
            <consortium name="The Broad Institute Genome Sequencing Center for Infectious Disease"/>
            <person name="Wu L."/>
            <person name="Ma J."/>
        </authorList>
    </citation>
    <scope>NUCLEOTIDE SEQUENCE [LARGE SCALE GENOMIC DNA]</scope>
    <source>
        <strain evidence="8 9">JCM 19585</strain>
    </source>
</reference>
<dbReference type="InterPro" id="IPR010920">
    <property type="entry name" value="LSM_dom_sf"/>
</dbReference>
<feature type="transmembrane region" description="Helical" evidence="6">
    <location>
        <begin position="106"/>
        <end position="136"/>
    </location>
</feature>
<feature type="domain" description="Mechanosensitive ion channel MscS" evidence="7">
    <location>
        <begin position="125"/>
        <end position="200"/>
    </location>
</feature>
<gene>
    <name evidence="8" type="ORF">GCM10009037_12740</name>
</gene>
<sequence>MNRGYVALAFAVGFALLGGVVLQAGGWLATTMFYGYAVGEIAGKALATVAVVAGFYGAYALARGFLVHRTTDKVARHKAVSILQLLFITLGTLAVLGVATDRWVPALVSLGVVGFAITFALQQPLLSLFGWVYIMVKEPYQVGDRVAIEGSKGDIIDVDFLVTTLWEVNGELVSSNQPSGRHVTVPNSVVLSTQITNFSHDDFPYVWNEVEVQVAYETDLEFASAQMRAAAEGFLGDEMERAVSRYRDLLAETPVELEVNERPSVNVQPENTFVTLRLRYLVSPKRGQRTKNELYQRIIARFNDHPDRVAFPVGRNR</sequence>
<keyword evidence="5 6" id="KW-0472">Membrane</keyword>
<evidence type="ECO:0000256" key="2">
    <source>
        <dbReference type="ARBA" id="ARBA00022475"/>
    </source>
</evidence>
<comment type="subcellular location">
    <subcellularLocation>
        <location evidence="1">Cell membrane</location>
        <topology evidence="1">Multi-pass membrane protein</topology>
    </subcellularLocation>
</comment>
<protein>
    <recommendedName>
        <fullName evidence="7">Mechanosensitive ion channel MscS domain-containing protein</fullName>
    </recommendedName>
</protein>
<feature type="transmembrane region" description="Helical" evidence="6">
    <location>
        <begin position="46"/>
        <end position="67"/>
    </location>
</feature>
<dbReference type="GO" id="GO:0005886">
    <property type="term" value="C:plasma membrane"/>
    <property type="evidence" value="ECO:0007669"/>
    <property type="project" value="UniProtKB-SubCell"/>
</dbReference>
<evidence type="ECO:0000313" key="8">
    <source>
        <dbReference type="EMBL" id="GGL30500.1"/>
    </source>
</evidence>
<dbReference type="InterPro" id="IPR006685">
    <property type="entry name" value="MscS_channel_2nd"/>
</dbReference>
<evidence type="ECO:0000256" key="5">
    <source>
        <dbReference type="ARBA" id="ARBA00023136"/>
    </source>
</evidence>
<evidence type="ECO:0000313" key="9">
    <source>
        <dbReference type="Proteomes" id="UP000628840"/>
    </source>
</evidence>
<evidence type="ECO:0000256" key="4">
    <source>
        <dbReference type="ARBA" id="ARBA00022989"/>
    </source>
</evidence>
<dbReference type="Proteomes" id="UP000628840">
    <property type="component" value="Unassembled WGS sequence"/>
</dbReference>
<dbReference type="PANTHER" id="PTHR30566:SF5">
    <property type="entry name" value="MECHANOSENSITIVE ION CHANNEL PROTEIN 1, MITOCHONDRIAL-RELATED"/>
    <property type="match status" value="1"/>
</dbReference>
<dbReference type="EMBL" id="BMPF01000002">
    <property type="protein sequence ID" value="GGL30500.1"/>
    <property type="molecule type" value="Genomic_DNA"/>
</dbReference>
<proteinExistence type="predicted"/>
<accession>A0A830EUC0</accession>
<dbReference type="PANTHER" id="PTHR30566">
    <property type="entry name" value="YNAI-RELATED MECHANOSENSITIVE ION CHANNEL"/>
    <property type="match status" value="1"/>
</dbReference>
<keyword evidence="4 6" id="KW-1133">Transmembrane helix</keyword>
<dbReference type="SUPFAM" id="SSF82689">
    <property type="entry name" value="Mechanosensitive channel protein MscS (YggB), C-terminal domain"/>
    <property type="match status" value="1"/>
</dbReference>
<feature type="transmembrane region" description="Helical" evidence="6">
    <location>
        <begin position="79"/>
        <end position="100"/>
    </location>
</feature>
<evidence type="ECO:0000256" key="6">
    <source>
        <dbReference type="SAM" id="Phobius"/>
    </source>
</evidence>
<dbReference type="InterPro" id="IPR023408">
    <property type="entry name" value="MscS_beta-dom_sf"/>
</dbReference>